<evidence type="ECO:0000313" key="2">
    <source>
        <dbReference type="EMBL" id="KAG8064759.1"/>
    </source>
</evidence>
<dbReference type="AlphaFoldDB" id="A0A8J5VYN9"/>
<reference evidence="2" key="1">
    <citation type="journal article" date="2021" name="bioRxiv">
        <title>Whole Genome Assembly and Annotation of Northern Wild Rice, Zizania palustris L., Supports a Whole Genome Duplication in the Zizania Genus.</title>
        <authorList>
            <person name="Haas M."/>
            <person name="Kono T."/>
            <person name="Macchietto M."/>
            <person name="Millas R."/>
            <person name="McGilp L."/>
            <person name="Shao M."/>
            <person name="Duquette J."/>
            <person name="Hirsch C.N."/>
            <person name="Kimball J."/>
        </authorList>
    </citation>
    <scope>NUCLEOTIDE SEQUENCE</scope>
    <source>
        <tissue evidence="2">Fresh leaf tissue</tissue>
    </source>
</reference>
<name>A0A8J5VYN9_ZIZPA</name>
<comment type="caution">
    <text evidence="2">The sequence shown here is derived from an EMBL/GenBank/DDBJ whole genome shotgun (WGS) entry which is preliminary data.</text>
</comment>
<organism evidence="2 3">
    <name type="scientific">Zizania palustris</name>
    <name type="common">Northern wild rice</name>
    <dbReference type="NCBI Taxonomy" id="103762"/>
    <lineage>
        <taxon>Eukaryota</taxon>
        <taxon>Viridiplantae</taxon>
        <taxon>Streptophyta</taxon>
        <taxon>Embryophyta</taxon>
        <taxon>Tracheophyta</taxon>
        <taxon>Spermatophyta</taxon>
        <taxon>Magnoliopsida</taxon>
        <taxon>Liliopsida</taxon>
        <taxon>Poales</taxon>
        <taxon>Poaceae</taxon>
        <taxon>BOP clade</taxon>
        <taxon>Oryzoideae</taxon>
        <taxon>Oryzeae</taxon>
        <taxon>Zizaniinae</taxon>
        <taxon>Zizania</taxon>
    </lineage>
</organism>
<feature type="compositionally biased region" description="Pro residues" evidence="1">
    <location>
        <begin position="57"/>
        <end position="74"/>
    </location>
</feature>
<dbReference type="EMBL" id="JAAALK010000285">
    <property type="protein sequence ID" value="KAG8064759.1"/>
    <property type="molecule type" value="Genomic_DNA"/>
</dbReference>
<keyword evidence="3" id="KW-1185">Reference proteome</keyword>
<protein>
    <submittedName>
        <fullName evidence="2">Uncharacterized protein</fullName>
    </submittedName>
</protein>
<proteinExistence type="predicted"/>
<evidence type="ECO:0000256" key="1">
    <source>
        <dbReference type="SAM" id="MobiDB-lite"/>
    </source>
</evidence>
<reference evidence="2" key="2">
    <citation type="submission" date="2021-02" db="EMBL/GenBank/DDBJ databases">
        <authorList>
            <person name="Kimball J.A."/>
            <person name="Haas M.W."/>
            <person name="Macchietto M."/>
            <person name="Kono T."/>
            <person name="Duquette J."/>
            <person name="Shao M."/>
        </authorList>
    </citation>
    <scope>NUCLEOTIDE SEQUENCE</scope>
    <source>
        <tissue evidence="2">Fresh leaf tissue</tissue>
    </source>
</reference>
<evidence type="ECO:0000313" key="3">
    <source>
        <dbReference type="Proteomes" id="UP000729402"/>
    </source>
</evidence>
<accession>A0A8J5VYN9</accession>
<gene>
    <name evidence="2" type="ORF">GUJ93_ZPchr0004g38238</name>
</gene>
<dbReference type="Proteomes" id="UP000729402">
    <property type="component" value="Unassembled WGS sequence"/>
</dbReference>
<sequence>MLPRPSPPSPDVAPFGVALPFPTVFQRRPVWHHPALLHCFFRRHCRLAQSLLSASPRPSPPPLSASPPLDNPPA</sequence>
<feature type="region of interest" description="Disordered" evidence="1">
    <location>
        <begin position="52"/>
        <end position="74"/>
    </location>
</feature>